<dbReference type="EMBL" id="MZZM01000014">
    <property type="protein sequence ID" value="ORJ61962.1"/>
    <property type="molecule type" value="Genomic_DNA"/>
</dbReference>
<evidence type="ECO:0000313" key="2">
    <source>
        <dbReference type="EMBL" id="ORJ61962.1"/>
    </source>
</evidence>
<feature type="compositionally biased region" description="Basic residues" evidence="1">
    <location>
        <begin position="53"/>
        <end position="74"/>
    </location>
</feature>
<dbReference type="InterPro" id="IPR058090">
    <property type="entry name" value="bL37_actino"/>
</dbReference>
<sequence>MYIEPQHHRRSPNTGLAPVGEIGGARPCDNGGQSDGCPAPESWTNDGGSPMAKRGRKKRDRKHSKANHGKRPNS</sequence>
<dbReference type="NCBIfam" id="NF047428">
    <property type="entry name" value="ribo_Myco_bL37"/>
    <property type="match status" value="1"/>
</dbReference>
<gene>
    <name evidence="2" type="ORF">B5M45_09620</name>
</gene>
<organism evidence="2 3">
    <name type="scientific">Mycobacterium simiae</name>
    <name type="common">Mycobacterium habana</name>
    <dbReference type="NCBI Taxonomy" id="1784"/>
    <lineage>
        <taxon>Bacteria</taxon>
        <taxon>Bacillati</taxon>
        <taxon>Actinomycetota</taxon>
        <taxon>Actinomycetes</taxon>
        <taxon>Mycobacteriales</taxon>
        <taxon>Mycobacteriaceae</taxon>
        <taxon>Mycobacterium</taxon>
        <taxon>Mycobacterium simiae complex</taxon>
    </lineage>
</organism>
<evidence type="ECO:0000313" key="3">
    <source>
        <dbReference type="Proteomes" id="UP000193040"/>
    </source>
</evidence>
<dbReference type="STRING" id="1784.VC42_20510"/>
<proteinExistence type="predicted"/>
<protein>
    <submittedName>
        <fullName evidence="2">Uncharacterized protein</fullName>
    </submittedName>
</protein>
<dbReference type="Pfam" id="PF26427">
    <property type="entry name" value="HR_L37"/>
    <property type="match status" value="1"/>
</dbReference>
<comment type="caution">
    <text evidence="2">The sequence shown here is derived from an EMBL/GenBank/DDBJ whole genome shotgun (WGS) entry which is preliminary data.</text>
</comment>
<name>A0A1X0YA37_MYCSI</name>
<feature type="region of interest" description="Disordered" evidence="1">
    <location>
        <begin position="1"/>
        <end position="74"/>
    </location>
</feature>
<dbReference type="AlphaFoldDB" id="A0A1X0YA37"/>
<dbReference type="Proteomes" id="UP000193040">
    <property type="component" value="Unassembled WGS sequence"/>
</dbReference>
<reference evidence="2 3" key="1">
    <citation type="submission" date="2017-03" db="EMBL/GenBank/DDBJ databases">
        <title>Genomic insights into Mycobacterium simiae human colonization.</title>
        <authorList>
            <person name="Steffani J.L."/>
            <person name="Brunck M.E."/>
            <person name="Cruz E."/>
            <person name="Montiel R."/>
            <person name="Barona F."/>
        </authorList>
    </citation>
    <scope>NUCLEOTIDE SEQUENCE [LARGE SCALE GENOMIC DNA]</scope>
    <source>
        <strain evidence="2 3">MsiGto</strain>
    </source>
</reference>
<accession>A0A1X0YA37</accession>
<keyword evidence="3" id="KW-1185">Reference proteome</keyword>
<evidence type="ECO:0000256" key="1">
    <source>
        <dbReference type="SAM" id="MobiDB-lite"/>
    </source>
</evidence>